<comment type="caution">
    <text evidence="1">The sequence shown here is derived from an EMBL/GenBank/DDBJ whole genome shotgun (WGS) entry which is preliminary data.</text>
</comment>
<accession>A0ACC3ACZ2</accession>
<proteinExistence type="predicted"/>
<organism evidence="1 2">
    <name type="scientific">Neophaeococcomyces mojaviensis</name>
    <dbReference type="NCBI Taxonomy" id="3383035"/>
    <lineage>
        <taxon>Eukaryota</taxon>
        <taxon>Fungi</taxon>
        <taxon>Dikarya</taxon>
        <taxon>Ascomycota</taxon>
        <taxon>Pezizomycotina</taxon>
        <taxon>Eurotiomycetes</taxon>
        <taxon>Chaetothyriomycetidae</taxon>
        <taxon>Chaetothyriales</taxon>
        <taxon>Chaetothyriales incertae sedis</taxon>
        <taxon>Neophaeococcomyces</taxon>
    </lineage>
</organism>
<sequence>MTSDCTNMSTKMSGHGSVIPSDPYSGYTYYSNGDFYINRTIFRDVLVFFYTANYSNYDNDTDVYASISMSLAALHMHYVPKNETIDYFSSGPCMFGSGPAETSSFTRIDCHIKYSPANSSDPFHIGFPDIGDAGAVPVAFIDYYFARFKQESVGNKPISVITPKELRRFYQVYMVTKDVQDRTLVKRNFSVKISVVQISTGFVVIYSIMAFLVTLGGLK</sequence>
<name>A0ACC3ACZ2_9EURO</name>
<keyword evidence="2" id="KW-1185">Reference proteome</keyword>
<dbReference type="EMBL" id="JAPDRQ010000035">
    <property type="protein sequence ID" value="KAJ9659928.1"/>
    <property type="molecule type" value="Genomic_DNA"/>
</dbReference>
<gene>
    <name evidence="1" type="ORF">H2198_002818</name>
</gene>
<protein>
    <submittedName>
        <fullName evidence="1">Uncharacterized protein</fullName>
    </submittedName>
</protein>
<evidence type="ECO:0000313" key="2">
    <source>
        <dbReference type="Proteomes" id="UP001172386"/>
    </source>
</evidence>
<evidence type="ECO:0000313" key="1">
    <source>
        <dbReference type="EMBL" id="KAJ9659928.1"/>
    </source>
</evidence>
<reference evidence="1" key="1">
    <citation type="submission" date="2022-10" db="EMBL/GenBank/DDBJ databases">
        <title>Culturing micro-colonial fungi from biological soil crusts in the Mojave desert and describing Neophaeococcomyces mojavensis, and introducing the new genera and species Taxawa tesnikishii.</title>
        <authorList>
            <person name="Kurbessoian T."/>
            <person name="Stajich J.E."/>
        </authorList>
    </citation>
    <scope>NUCLEOTIDE SEQUENCE</scope>
    <source>
        <strain evidence="1">JES_112</strain>
    </source>
</reference>
<dbReference type="Proteomes" id="UP001172386">
    <property type="component" value="Unassembled WGS sequence"/>
</dbReference>